<keyword evidence="4" id="KW-1185">Reference proteome</keyword>
<evidence type="ECO:0000256" key="1">
    <source>
        <dbReference type="SAM" id="MobiDB-lite"/>
    </source>
</evidence>
<sequence length="213" mass="22527">MAPSTPSKPRAPRLTADDQVQFLLSCIRNATGGGKIDFANVAKECDIVSKGAAAKRYERLLKANNIAPAGASSNLTSKPITDENIDEDEADGVEAAATGGGGAGKGRKRTAAAASGRKGRTSGLLARKKTKGQLMKQMAVARAHRLVGMSDSGDDTVKQEDEEEDGMAIKKEDVDEEEMLMEDENGEGEIGARREMLGLGEADFDDRDQEGTV</sequence>
<gene>
    <name evidence="3" type="ORF">BP00DRAFT_457665</name>
</gene>
<reference evidence="3 4" key="1">
    <citation type="submission" date="2018-02" db="EMBL/GenBank/DDBJ databases">
        <title>The genomes of Aspergillus section Nigri reveals drivers in fungal speciation.</title>
        <authorList>
            <consortium name="DOE Joint Genome Institute"/>
            <person name="Vesth T.C."/>
            <person name="Nybo J."/>
            <person name="Theobald S."/>
            <person name="Brandl J."/>
            <person name="Frisvad J.C."/>
            <person name="Nielsen K.F."/>
            <person name="Lyhne E.K."/>
            <person name="Kogle M.E."/>
            <person name="Kuo A."/>
            <person name="Riley R."/>
            <person name="Clum A."/>
            <person name="Nolan M."/>
            <person name="Lipzen A."/>
            <person name="Salamov A."/>
            <person name="Henrissat B."/>
            <person name="Wiebenga A."/>
            <person name="De vries R.P."/>
            <person name="Grigoriev I.V."/>
            <person name="Mortensen U.H."/>
            <person name="Andersen M.R."/>
            <person name="Baker S.E."/>
        </authorList>
    </citation>
    <scope>NUCLEOTIDE SEQUENCE [LARGE SCALE GENOMIC DNA]</scope>
    <source>
        <strain evidence="3 4">CBS 114.80</strain>
    </source>
</reference>
<dbReference type="EMBL" id="KZ825513">
    <property type="protein sequence ID" value="PYI30648.1"/>
    <property type="molecule type" value="Genomic_DNA"/>
</dbReference>
<protein>
    <recommendedName>
        <fullName evidence="2">Myb-like DNA-binding domain-containing protein</fullName>
    </recommendedName>
</protein>
<feature type="domain" description="Myb-like DNA-binding" evidence="2">
    <location>
        <begin position="17"/>
        <end position="65"/>
    </location>
</feature>
<dbReference type="Proteomes" id="UP000248817">
    <property type="component" value="Unassembled WGS sequence"/>
</dbReference>
<dbReference type="Pfam" id="PF22980">
    <property type="entry name" value="Myb_DNA-bind_8"/>
    <property type="match status" value="1"/>
</dbReference>
<evidence type="ECO:0000313" key="3">
    <source>
        <dbReference type="EMBL" id="PYI30648.1"/>
    </source>
</evidence>
<dbReference type="AlphaFoldDB" id="A0A2V5I1L8"/>
<organism evidence="3 4">
    <name type="scientific">Aspergillus indologenus CBS 114.80</name>
    <dbReference type="NCBI Taxonomy" id="1450541"/>
    <lineage>
        <taxon>Eukaryota</taxon>
        <taxon>Fungi</taxon>
        <taxon>Dikarya</taxon>
        <taxon>Ascomycota</taxon>
        <taxon>Pezizomycotina</taxon>
        <taxon>Eurotiomycetes</taxon>
        <taxon>Eurotiomycetidae</taxon>
        <taxon>Eurotiales</taxon>
        <taxon>Aspergillaceae</taxon>
        <taxon>Aspergillus</taxon>
        <taxon>Aspergillus subgen. Circumdati</taxon>
    </lineage>
</organism>
<dbReference type="InterPro" id="IPR054505">
    <property type="entry name" value="Myb_DNA-bind_8"/>
</dbReference>
<evidence type="ECO:0000259" key="2">
    <source>
        <dbReference type="Pfam" id="PF22980"/>
    </source>
</evidence>
<name>A0A2V5I1L8_9EURO</name>
<evidence type="ECO:0000313" key="4">
    <source>
        <dbReference type="Proteomes" id="UP000248817"/>
    </source>
</evidence>
<proteinExistence type="predicted"/>
<accession>A0A2V5I1L8</accession>
<feature type="compositionally biased region" description="Acidic residues" evidence="1">
    <location>
        <begin position="202"/>
        <end position="213"/>
    </location>
</feature>
<feature type="region of interest" description="Disordered" evidence="1">
    <location>
        <begin position="69"/>
        <end position="213"/>
    </location>
</feature>
<feature type="compositionally biased region" description="Acidic residues" evidence="1">
    <location>
        <begin position="83"/>
        <end position="92"/>
    </location>
</feature>
<feature type="compositionally biased region" description="Acidic residues" evidence="1">
    <location>
        <begin position="174"/>
        <end position="187"/>
    </location>
</feature>